<dbReference type="GO" id="GO:0048476">
    <property type="term" value="C:Holliday junction resolvase complex"/>
    <property type="evidence" value="ECO:0007669"/>
    <property type="project" value="UniProtKB-UniRule"/>
</dbReference>
<dbReference type="GO" id="GO:0005737">
    <property type="term" value="C:cytoplasm"/>
    <property type="evidence" value="ECO:0007669"/>
    <property type="project" value="UniProtKB-SubCell"/>
</dbReference>
<keyword evidence="4 6" id="KW-0233">DNA recombination</keyword>
<evidence type="ECO:0000259" key="7">
    <source>
        <dbReference type="Pfam" id="PF01330"/>
    </source>
</evidence>
<keyword evidence="9" id="KW-0547">Nucleotide-binding</keyword>
<evidence type="ECO:0000256" key="6">
    <source>
        <dbReference type="HAMAP-Rule" id="MF_00031"/>
    </source>
</evidence>
<keyword evidence="9" id="KW-0378">Hydrolase</keyword>
<dbReference type="InterPro" id="IPR011114">
    <property type="entry name" value="RuvA_C"/>
</dbReference>
<comment type="function">
    <text evidence="6">The RuvA-RuvB-RuvC complex processes Holliday junction (HJ) DNA during genetic recombination and DNA repair, while the RuvA-RuvB complex plays an important role in the rescue of blocked DNA replication forks via replication fork reversal (RFR). RuvA specifically binds to HJ cruciform DNA, conferring on it an open structure. The RuvB hexamer acts as an ATP-dependent pump, pulling dsDNA into and through the RuvAB complex. HJ branch migration allows RuvC to scan DNA until it finds its consensus sequence, where it cleaves and resolves the cruciform DNA.</text>
</comment>
<evidence type="ECO:0000256" key="2">
    <source>
        <dbReference type="ARBA" id="ARBA00022763"/>
    </source>
</evidence>
<dbReference type="InterPro" id="IPR012340">
    <property type="entry name" value="NA-bd_OB-fold"/>
</dbReference>
<dbReference type="GO" id="GO:0009378">
    <property type="term" value="F:four-way junction helicase activity"/>
    <property type="evidence" value="ECO:0007669"/>
    <property type="project" value="InterPro"/>
</dbReference>
<evidence type="ECO:0000256" key="1">
    <source>
        <dbReference type="ARBA" id="ARBA00022490"/>
    </source>
</evidence>
<dbReference type="HAMAP" id="MF_00031">
    <property type="entry name" value="DNA_HJ_migration_RuvA"/>
    <property type="match status" value="1"/>
</dbReference>
<dbReference type="SUPFAM" id="SSF47781">
    <property type="entry name" value="RuvA domain 2-like"/>
    <property type="match status" value="1"/>
</dbReference>
<keyword evidence="3 6" id="KW-0238">DNA-binding</keyword>
<keyword evidence="2 6" id="KW-0227">DNA damage</keyword>
<feature type="domain" description="Holliday junction DNA helicase RuvA C-terminal" evidence="8">
    <location>
        <begin position="146"/>
        <end position="190"/>
    </location>
</feature>
<reference evidence="9" key="1">
    <citation type="journal article" date="2014" name="Genome Biol. Evol.">
        <title>Signs of neutralization in a redundant gene involved in homologous recombination in wolbachia endosymbionts.</title>
        <authorList>
            <person name="Badawi M."/>
            <person name="Giraud I."/>
            <person name="Vavre F."/>
            <person name="Greve P."/>
            <person name="Cordaux R."/>
        </authorList>
    </citation>
    <scope>NUCLEOTIDE SEQUENCE</scope>
    <source>
        <strain evidence="9">Atab</strain>
    </source>
</reference>
<keyword evidence="9" id="KW-0067">ATP-binding</keyword>
<dbReference type="GO" id="GO:0006310">
    <property type="term" value="P:DNA recombination"/>
    <property type="evidence" value="ECO:0007669"/>
    <property type="project" value="UniProtKB-UniRule"/>
</dbReference>
<organism evidence="9">
    <name type="scientific">Wolbachia pipientis</name>
    <dbReference type="NCBI Taxonomy" id="955"/>
    <lineage>
        <taxon>Bacteria</taxon>
        <taxon>Pseudomonadati</taxon>
        <taxon>Pseudomonadota</taxon>
        <taxon>Alphaproteobacteria</taxon>
        <taxon>Rickettsiales</taxon>
        <taxon>Anaplasmataceae</taxon>
        <taxon>Wolbachieae</taxon>
        <taxon>Wolbachia</taxon>
    </lineage>
</organism>
<dbReference type="Pfam" id="PF07499">
    <property type="entry name" value="RuvA_C"/>
    <property type="match status" value="1"/>
</dbReference>
<evidence type="ECO:0000256" key="4">
    <source>
        <dbReference type="ARBA" id="ARBA00023172"/>
    </source>
</evidence>
<comment type="domain">
    <text evidence="6">Has three domains with a flexible linker between the domains II and III and assumes an 'L' shape. Domain III is highly mobile and contacts RuvB.</text>
</comment>
<comment type="caution">
    <text evidence="6">Lacks conserved residue(s) required for the propagation of feature annotation.</text>
</comment>
<evidence type="ECO:0000256" key="5">
    <source>
        <dbReference type="ARBA" id="ARBA00023204"/>
    </source>
</evidence>
<evidence type="ECO:0000256" key="3">
    <source>
        <dbReference type="ARBA" id="ARBA00023125"/>
    </source>
</evidence>
<dbReference type="GO" id="GO:0000400">
    <property type="term" value="F:four-way junction DNA binding"/>
    <property type="evidence" value="ECO:0007669"/>
    <property type="project" value="UniProtKB-UniRule"/>
</dbReference>
<dbReference type="AlphaFoldDB" id="A0A097GW69"/>
<dbReference type="NCBIfam" id="TIGR00084">
    <property type="entry name" value="ruvA"/>
    <property type="match status" value="1"/>
</dbReference>
<proteinExistence type="inferred from homology"/>
<dbReference type="InterPro" id="IPR000085">
    <property type="entry name" value="RuvA"/>
</dbReference>
<sequence length="193" mass="21502">MIGNLSGIVDEVRSDHIILNVNDVGYMVYLSAKTLSACAIGSRIKLLIETYANNRENVAQLYGFISKEEQQCLRLLVKVSGVSYKTAMSILSKLTPEQLFLAIMNEDKVALKMSGLGLKLINRIITELSGKVSKLEINNNNFNPINEDALSALINLGYEKMKAYDTIKKIQDESSNLDTKDIIRMALKELLTL</sequence>
<gene>
    <name evidence="6 9" type="primary">ruvA</name>
</gene>
<accession>A0A097GW69</accession>
<dbReference type="Gene3D" id="1.10.8.10">
    <property type="entry name" value="DNA helicase RuvA subunit, C-terminal domain"/>
    <property type="match status" value="1"/>
</dbReference>
<dbReference type="NCBIfam" id="NF011194">
    <property type="entry name" value="PRK14600.1"/>
    <property type="match status" value="1"/>
</dbReference>
<comment type="subcellular location">
    <subcellularLocation>
        <location evidence="6">Cytoplasm</location>
    </subcellularLocation>
</comment>
<comment type="subunit">
    <text evidence="6">Homotetramer. Forms an RuvA(8)-RuvB(12)-Holliday junction (HJ) complex. HJ DNA is sandwiched between 2 RuvA tetramers; dsDNA enters through RuvA and exits via RuvB. An RuvB hexamer assembles on each DNA strand where it exits the tetramer. Each RuvB hexamer is contacted by two RuvA subunits (via domain III) on 2 adjacent RuvB subunits; this complex drives branch migration. In the full resolvosome a probable DNA-RuvA(4)-RuvB(12)-RuvC(2) complex forms which resolves the HJ.</text>
</comment>
<feature type="domain" description="DNA helicase Holliday junction RuvA type" evidence="7">
    <location>
        <begin position="1"/>
        <end position="63"/>
    </location>
</feature>
<evidence type="ECO:0000313" key="9">
    <source>
        <dbReference type="EMBL" id="AIT39339.1"/>
    </source>
</evidence>
<keyword evidence="9" id="KW-0347">Helicase</keyword>
<dbReference type="Pfam" id="PF14520">
    <property type="entry name" value="HHH_5"/>
    <property type="match status" value="1"/>
</dbReference>
<name>A0A097GW69_WOLPI</name>
<evidence type="ECO:0000259" key="8">
    <source>
        <dbReference type="Pfam" id="PF07499"/>
    </source>
</evidence>
<dbReference type="SUPFAM" id="SSF46929">
    <property type="entry name" value="DNA helicase RuvA subunit, C-terminal domain"/>
    <property type="match status" value="1"/>
</dbReference>
<dbReference type="Gene3D" id="2.40.50.140">
    <property type="entry name" value="Nucleic acid-binding proteins"/>
    <property type="match status" value="1"/>
</dbReference>
<protein>
    <recommendedName>
        <fullName evidence="6">Holliday junction branch migration complex subunit RuvA</fullName>
    </recommendedName>
</protein>
<dbReference type="InterPro" id="IPR010994">
    <property type="entry name" value="RuvA_2-like"/>
</dbReference>
<dbReference type="InterPro" id="IPR013849">
    <property type="entry name" value="DNA_helicase_Holl-junc_RuvA_I"/>
</dbReference>
<dbReference type="RefSeq" id="WP_265024512.1">
    <property type="nucleotide sequence ID" value="NZ_AP028950.1"/>
</dbReference>
<dbReference type="Pfam" id="PF01330">
    <property type="entry name" value="RuvA_N"/>
    <property type="match status" value="1"/>
</dbReference>
<dbReference type="GO" id="GO:0009379">
    <property type="term" value="C:Holliday junction helicase complex"/>
    <property type="evidence" value="ECO:0007669"/>
    <property type="project" value="InterPro"/>
</dbReference>
<dbReference type="SUPFAM" id="SSF50249">
    <property type="entry name" value="Nucleic acid-binding proteins"/>
    <property type="match status" value="1"/>
</dbReference>
<comment type="similarity">
    <text evidence="6">Belongs to the RuvA family.</text>
</comment>
<keyword evidence="1 6" id="KW-0963">Cytoplasm</keyword>
<dbReference type="EMBL" id="KM066840">
    <property type="protein sequence ID" value="AIT39339.1"/>
    <property type="molecule type" value="Genomic_DNA"/>
</dbReference>
<dbReference type="GO" id="GO:0006281">
    <property type="term" value="P:DNA repair"/>
    <property type="evidence" value="ECO:0007669"/>
    <property type="project" value="UniProtKB-UniRule"/>
</dbReference>
<dbReference type="GO" id="GO:0005524">
    <property type="term" value="F:ATP binding"/>
    <property type="evidence" value="ECO:0007669"/>
    <property type="project" value="InterPro"/>
</dbReference>
<dbReference type="Gene3D" id="1.10.150.20">
    <property type="entry name" value="5' to 3' exonuclease, C-terminal subdomain"/>
    <property type="match status" value="1"/>
</dbReference>
<dbReference type="InterPro" id="IPR036267">
    <property type="entry name" value="RuvA_C_sf"/>
</dbReference>
<dbReference type="CDD" id="cd14332">
    <property type="entry name" value="UBA_RuvA_C"/>
    <property type="match status" value="1"/>
</dbReference>
<keyword evidence="5 6" id="KW-0234">DNA repair</keyword>
<feature type="region of interest" description="Domain III" evidence="6">
    <location>
        <begin position="147"/>
        <end position="193"/>
    </location>
</feature>